<dbReference type="GO" id="GO:0008270">
    <property type="term" value="F:zinc ion binding"/>
    <property type="evidence" value="ECO:0007669"/>
    <property type="project" value="UniProtKB-UniRule"/>
</dbReference>
<dbReference type="Gene3D" id="3.40.1360.10">
    <property type="match status" value="1"/>
</dbReference>
<sequence length="579" mass="65019">MSKDDVAEVKARTSLLELVKRFTNVRRVGNRWMAPCPFHQETKPSFSINEEEGFYYCFGCQAAGDVIDFYCRVHGLEFREGLEQLALEAGVELSRGPQTADPKAKEKRQFRRRALDVYELAAGFYRQTLFGPNGEEGREYLKGRGLTKETVTAYGLGYAPEGWQHLHDFLRSRKVDINDAVECGLLVKNDRGRVYDRFRGRLMFPIQDLSGKVIAFGGRILISSDREPKYINSSDSAIYKKGEHLFGLSVARRAISVSRTALLTEGYMDVLTLHQYGYENACGVLGTALTADQVRRLTGFCSEVECIFDGDRAGQQAALRSAEMLLSAGLKCRVLILPVKEDVDSLLQTQGTEAFEAVRQGAPDGLEFCMETIQRDRSPKEIVQWAIQFVNNLSDPELAAFYAPRIMNGLGLSEEALRPALASHSEKRGGKKNRLTKGEPAAISGQAMRERHLLRFALCFPQHVPLLCERGADRAFATSRGRALWEKVIDYGPEGATAYMDEGEKRFFTECRMAREHLAEREEALLEDVLESLKEMAEQAKRQEIQKRLRGQAAHGAYDPMDDLRALQQTLGTGRNDGQ</sequence>
<dbReference type="Gene3D" id="3.90.980.10">
    <property type="entry name" value="DNA primase, catalytic core, N-terminal domain"/>
    <property type="match status" value="1"/>
</dbReference>
<reference evidence="17 20" key="2">
    <citation type="submission" date="2019-04" db="EMBL/GenBank/DDBJ databases">
        <title>Isolation and culture of sulfate reducing bacteria from the cold seep of the South China Sea.</title>
        <authorList>
            <person name="Sun C."/>
            <person name="Liu R."/>
        </authorList>
    </citation>
    <scope>NUCLEOTIDE SEQUENCE [LARGE SCALE GENOMIC DNA]</scope>
    <source>
        <strain evidence="17 20">CS1</strain>
    </source>
</reference>
<dbReference type="EMBL" id="QMIF01000003">
    <property type="protein sequence ID" value="TVM35100.1"/>
    <property type="molecule type" value="Genomic_DNA"/>
</dbReference>
<feature type="coiled-coil region" evidence="15">
    <location>
        <begin position="519"/>
        <end position="550"/>
    </location>
</feature>
<evidence type="ECO:0000256" key="14">
    <source>
        <dbReference type="PIRSR" id="PIRSR002811-1"/>
    </source>
</evidence>
<accession>A0A6P1ZJV9</accession>
<dbReference type="GO" id="GO:0003677">
    <property type="term" value="F:DNA binding"/>
    <property type="evidence" value="ECO:0007669"/>
    <property type="project" value="UniProtKB-KW"/>
</dbReference>
<dbReference type="GO" id="GO:1990077">
    <property type="term" value="C:primosome complex"/>
    <property type="evidence" value="ECO:0007669"/>
    <property type="project" value="UniProtKB-KW"/>
</dbReference>
<comment type="cofactor">
    <cofactor evidence="12 13 14">
        <name>Zn(2+)</name>
        <dbReference type="ChEBI" id="CHEBI:29105"/>
    </cofactor>
    <text evidence="12 13 14">Binds 1 zinc ion per monomer.</text>
</comment>
<dbReference type="InterPro" id="IPR036977">
    <property type="entry name" value="DNA_primase_Znf_CHC2"/>
</dbReference>
<evidence type="ECO:0000313" key="19">
    <source>
        <dbReference type="Proteomes" id="UP000434052"/>
    </source>
</evidence>
<dbReference type="Gene3D" id="3.90.580.10">
    <property type="entry name" value="Zinc finger, CHC2-type domain"/>
    <property type="match status" value="1"/>
</dbReference>
<dbReference type="GO" id="GO:0006269">
    <property type="term" value="P:DNA replication, synthesis of primer"/>
    <property type="evidence" value="ECO:0007669"/>
    <property type="project" value="UniProtKB-UniRule"/>
</dbReference>
<evidence type="ECO:0000256" key="5">
    <source>
        <dbReference type="ARBA" id="ARBA00022705"/>
    </source>
</evidence>
<dbReference type="PROSITE" id="PS50880">
    <property type="entry name" value="TOPRIM"/>
    <property type="match status" value="1"/>
</dbReference>
<evidence type="ECO:0000259" key="16">
    <source>
        <dbReference type="PROSITE" id="PS50880"/>
    </source>
</evidence>
<dbReference type="SUPFAM" id="SSF56731">
    <property type="entry name" value="DNA primase core"/>
    <property type="match status" value="1"/>
</dbReference>
<dbReference type="FunFam" id="3.90.980.10:FF:000001">
    <property type="entry name" value="DNA primase"/>
    <property type="match status" value="1"/>
</dbReference>
<keyword evidence="7 12" id="KW-0863">Zinc-finger</keyword>
<comment type="domain">
    <text evidence="12">Contains an N-terminal zinc-binding domain, a central core domain that contains the primase activity, and a C-terminal DnaB-binding domain.</text>
</comment>
<keyword evidence="5 12" id="KW-0235">DNA replication</keyword>
<reference evidence="18 19" key="1">
    <citation type="submission" date="2018-06" db="EMBL/GenBank/DDBJ databases">
        <title>Complete genome of Desulfovibrio marinus P48SEP.</title>
        <authorList>
            <person name="Crispim J.S."/>
            <person name="Vidigal P.M.P."/>
            <person name="Silva L.C.F."/>
            <person name="Araujo L.C."/>
            <person name="Laguardia C.N."/>
            <person name="Dias R.S."/>
            <person name="Sousa M.P."/>
            <person name="Paula S.O."/>
            <person name="Silva C."/>
        </authorList>
    </citation>
    <scope>NUCLEOTIDE SEQUENCE [LARGE SCALE GENOMIC DNA]</scope>
    <source>
        <strain evidence="18 19">P48SEP</strain>
    </source>
</reference>
<evidence type="ECO:0000256" key="1">
    <source>
        <dbReference type="ARBA" id="ARBA00022478"/>
    </source>
</evidence>
<evidence type="ECO:0000256" key="9">
    <source>
        <dbReference type="ARBA" id="ARBA00022842"/>
    </source>
</evidence>
<dbReference type="SMART" id="SM00400">
    <property type="entry name" value="ZnF_CHCC"/>
    <property type="match status" value="1"/>
</dbReference>
<feature type="domain" description="Toprim" evidence="16">
    <location>
        <begin position="259"/>
        <end position="340"/>
    </location>
</feature>
<dbReference type="Proteomes" id="UP000503251">
    <property type="component" value="Chromosome"/>
</dbReference>
<dbReference type="NCBIfam" id="TIGR01391">
    <property type="entry name" value="dnaG"/>
    <property type="match status" value="1"/>
</dbReference>
<evidence type="ECO:0000256" key="7">
    <source>
        <dbReference type="ARBA" id="ARBA00022771"/>
    </source>
</evidence>
<name>A0A6P1ZJV9_9BACT</name>
<dbReference type="InterPro" id="IPR006295">
    <property type="entry name" value="DNA_primase_DnaG"/>
</dbReference>
<dbReference type="Pfam" id="PF08275">
    <property type="entry name" value="DNAG_N"/>
    <property type="match status" value="1"/>
</dbReference>
<comment type="similarity">
    <text evidence="12 13">Belongs to the DnaG primase family.</text>
</comment>
<dbReference type="InterPro" id="IPR034151">
    <property type="entry name" value="TOPRIM_DnaG_bac"/>
</dbReference>
<dbReference type="PANTHER" id="PTHR30313:SF2">
    <property type="entry name" value="DNA PRIMASE"/>
    <property type="match status" value="1"/>
</dbReference>
<organism evidence="18 19">
    <name type="scientific">Oceanidesulfovibrio marinus</name>
    <dbReference type="NCBI Taxonomy" id="370038"/>
    <lineage>
        <taxon>Bacteria</taxon>
        <taxon>Pseudomonadati</taxon>
        <taxon>Thermodesulfobacteriota</taxon>
        <taxon>Desulfovibrionia</taxon>
        <taxon>Desulfovibrionales</taxon>
        <taxon>Desulfovibrionaceae</taxon>
        <taxon>Oceanidesulfovibrio</taxon>
    </lineage>
</organism>
<dbReference type="GO" id="GO:0005737">
    <property type="term" value="C:cytoplasm"/>
    <property type="evidence" value="ECO:0007669"/>
    <property type="project" value="TreeGrafter"/>
</dbReference>
<keyword evidence="15" id="KW-0175">Coiled coil</keyword>
<keyword evidence="20" id="KW-1185">Reference proteome</keyword>
<dbReference type="PANTHER" id="PTHR30313">
    <property type="entry name" value="DNA PRIMASE"/>
    <property type="match status" value="1"/>
</dbReference>
<dbReference type="RefSeq" id="WP_144234655.1">
    <property type="nucleotide sequence ID" value="NZ_CP039543.1"/>
</dbReference>
<keyword evidence="9" id="KW-0460">Magnesium</keyword>
<evidence type="ECO:0000256" key="8">
    <source>
        <dbReference type="ARBA" id="ARBA00022833"/>
    </source>
</evidence>
<evidence type="ECO:0000313" key="18">
    <source>
        <dbReference type="EMBL" id="TVM35100.1"/>
    </source>
</evidence>
<comment type="subunit">
    <text evidence="12">Monomer. Interacts with DnaB.</text>
</comment>
<evidence type="ECO:0000256" key="10">
    <source>
        <dbReference type="ARBA" id="ARBA00023125"/>
    </source>
</evidence>
<keyword evidence="4 12" id="KW-0548">Nucleotidyltransferase</keyword>
<evidence type="ECO:0000256" key="2">
    <source>
        <dbReference type="ARBA" id="ARBA00022515"/>
    </source>
</evidence>
<proteinExistence type="inferred from homology"/>
<keyword evidence="3 12" id="KW-0808">Transferase</keyword>
<comment type="function">
    <text evidence="12 13">RNA polymerase that catalyzes the synthesis of short RNA molecules used as primers for DNA polymerase during DNA replication.</text>
</comment>
<dbReference type="InterPro" id="IPR037068">
    <property type="entry name" value="DNA_primase_core_N_sf"/>
</dbReference>
<dbReference type="GO" id="GO:0003899">
    <property type="term" value="F:DNA-directed RNA polymerase activity"/>
    <property type="evidence" value="ECO:0007669"/>
    <property type="project" value="UniProtKB-UniRule"/>
</dbReference>
<dbReference type="Proteomes" id="UP000434052">
    <property type="component" value="Unassembled WGS sequence"/>
</dbReference>
<evidence type="ECO:0000256" key="13">
    <source>
        <dbReference type="PIRNR" id="PIRNR002811"/>
    </source>
</evidence>
<evidence type="ECO:0000256" key="12">
    <source>
        <dbReference type="HAMAP-Rule" id="MF_00974"/>
    </source>
</evidence>
<dbReference type="InterPro" id="IPR006171">
    <property type="entry name" value="TOPRIM_dom"/>
</dbReference>
<keyword evidence="1 12" id="KW-0240">DNA-directed RNA polymerase</keyword>
<dbReference type="EMBL" id="CP039543">
    <property type="protein sequence ID" value="QJT08205.1"/>
    <property type="molecule type" value="Genomic_DNA"/>
</dbReference>
<protein>
    <recommendedName>
        <fullName evidence="12 13">DNA primase</fullName>
        <ecNumber evidence="12">2.7.7.101</ecNumber>
    </recommendedName>
</protein>
<dbReference type="GO" id="GO:0000428">
    <property type="term" value="C:DNA-directed RNA polymerase complex"/>
    <property type="evidence" value="ECO:0007669"/>
    <property type="project" value="UniProtKB-KW"/>
</dbReference>
<evidence type="ECO:0000313" key="17">
    <source>
        <dbReference type="EMBL" id="QJT08205.1"/>
    </source>
</evidence>
<comment type="catalytic activity">
    <reaction evidence="12">
        <text>ssDNA + n NTP = ssDNA/pppN(pN)n-1 hybrid + (n-1) diphosphate.</text>
        <dbReference type="EC" id="2.7.7.101"/>
    </reaction>
</comment>
<dbReference type="Pfam" id="PF13155">
    <property type="entry name" value="Toprim_2"/>
    <property type="match status" value="1"/>
</dbReference>
<dbReference type="InterPro" id="IPR030846">
    <property type="entry name" value="DnaG_bac"/>
</dbReference>
<keyword evidence="8 12" id="KW-0862">Zinc</keyword>
<dbReference type="CDD" id="cd03364">
    <property type="entry name" value="TOPRIM_DnaG_primases"/>
    <property type="match status" value="1"/>
</dbReference>
<keyword evidence="6 12" id="KW-0479">Metal-binding</keyword>
<keyword evidence="11 12" id="KW-0804">Transcription</keyword>
<keyword evidence="10 12" id="KW-0238">DNA-binding</keyword>
<dbReference type="PIRSF" id="PIRSF002811">
    <property type="entry name" value="DnaG"/>
    <property type="match status" value="1"/>
</dbReference>
<gene>
    <name evidence="12 18" type="primary">dnaG</name>
    <name evidence="18" type="ORF">DQK91_06790</name>
    <name evidence="17" type="ORF">E8L03_04370</name>
</gene>
<keyword evidence="2 12" id="KW-0639">Primosome</keyword>
<dbReference type="HAMAP" id="MF_00974">
    <property type="entry name" value="DNA_primase_DnaG"/>
    <property type="match status" value="1"/>
</dbReference>
<evidence type="ECO:0000256" key="6">
    <source>
        <dbReference type="ARBA" id="ARBA00022723"/>
    </source>
</evidence>
<dbReference type="SMART" id="SM00493">
    <property type="entry name" value="TOPRIM"/>
    <property type="match status" value="1"/>
</dbReference>
<dbReference type="SUPFAM" id="SSF57783">
    <property type="entry name" value="Zinc beta-ribbon"/>
    <property type="match status" value="1"/>
</dbReference>
<dbReference type="InterPro" id="IPR002694">
    <property type="entry name" value="Znf_CHC2"/>
</dbReference>
<feature type="zinc finger region" description="CHC2-type" evidence="12 14">
    <location>
        <begin position="36"/>
        <end position="60"/>
    </location>
</feature>
<dbReference type="Pfam" id="PF01807">
    <property type="entry name" value="Zn_ribbon_DnaG"/>
    <property type="match status" value="1"/>
</dbReference>
<evidence type="ECO:0000256" key="15">
    <source>
        <dbReference type="SAM" id="Coils"/>
    </source>
</evidence>
<dbReference type="InterPro" id="IPR050219">
    <property type="entry name" value="DnaG_primase"/>
</dbReference>
<evidence type="ECO:0000256" key="4">
    <source>
        <dbReference type="ARBA" id="ARBA00022695"/>
    </source>
</evidence>
<dbReference type="AlphaFoldDB" id="A0A6P1ZJV9"/>
<evidence type="ECO:0000313" key="20">
    <source>
        <dbReference type="Proteomes" id="UP000503251"/>
    </source>
</evidence>
<evidence type="ECO:0000256" key="11">
    <source>
        <dbReference type="ARBA" id="ARBA00023163"/>
    </source>
</evidence>
<dbReference type="EC" id="2.7.7.101" evidence="12"/>
<dbReference type="OrthoDB" id="9803773at2"/>
<evidence type="ECO:0000256" key="3">
    <source>
        <dbReference type="ARBA" id="ARBA00022679"/>
    </source>
</evidence>
<dbReference type="InterPro" id="IPR013264">
    <property type="entry name" value="DNAG_N"/>
</dbReference>